<dbReference type="GO" id="GO:0015031">
    <property type="term" value="P:protein transport"/>
    <property type="evidence" value="ECO:0007669"/>
    <property type="project" value="UniProtKB-KW"/>
</dbReference>
<evidence type="ECO:0000256" key="6">
    <source>
        <dbReference type="ARBA" id="ARBA00022448"/>
    </source>
</evidence>
<dbReference type="OrthoDB" id="6255506at2759"/>
<evidence type="ECO:0000313" key="12">
    <source>
        <dbReference type="Proteomes" id="UP000694844"/>
    </source>
</evidence>
<evidence type="ECO:0000256" key="3">
    <source>
        <dbReference type="ARBA" id="ARBA00004496"/>
    </source>
</evidence>
<comment type="subcellular location">
    <subcellularLocation>
        <location evidence="3">Cytoplasm</location>
    </subcellularLocation>
    <subcellularLocation>
        <location evidence="2">Nucleus</location>
    </subcellularLocation>
</comment>
<comment type="function">
    <text evidence="1">Directs RNA polymerase II nuclear import.</text>
</comment>
<dbReference type="Proteomes" id="UP000694844">
    <property type="component" value="Chromosome 5"/>
</dbReference>
<dbReference type="RefSeq" id="XP_022337900.1">
    <property type="nucleotide sequence ID" value="XM_022482192.1"/>
</dbReference>
<evidence type="ECO:0000256" key="7">
    <source>
        <dbReference type="ARBA" id="ARBA00022490"/>
    </source>
</evidence>
<feature type="region of interest" description="Disordered" evidence="10">
    <location>
        <begin position="353"/>
        <end position="375"/>
    </location>
</feature>
<dbReference type="Pfam" id="PF08574">
    <property type="entry name" value="Iwr1"/>
    <property type="match status" value="1"/>
</dbReference>
<dbReference type="PANTHER" id="PTHR31196:SF2">
    <property type="entry name" value="RNA POLYMERASE II NUCLEAR LOCALIZATION PROTEIN SLC7A6OS-RELATED"/>
    <property type="match status" value="1"/>
</dbReference>
<evidence type="ECO:0000256" key="9">
    <source>
        <dbReference type="ARBA" id="ARBA00023242"/>
    </source>
</evidence>
<keyword evidence="6" id="KW-0813">Transport</keyword>
<dbReference type="GO" id="GO:0032502">
    <property type="term" value="P:developmental process"/>
    <property type="evidence" value="ECO:0007669"/>
    <property type="project" value="TreeGrafter"/>
</dbReference>
<keyword evidence="8" id="KW-0653">Protein transport</keyword>
<name>A0A8B8ECQ0_CRAVI</name>
<gene>
    <name evidence="13" type="primary">LOC111133658</name>
</gene>
<evidence type="ECO:0000313" key="13">
    <source>
        <dbReference type="RefSeq" id="XP_022337900.1"/>
    </source>
</evidence>
<reference evidence="13" key="1">
    <citation type="submission" date="2025-08" db="UniProtKB">
        <authorList>
            <consortium name="RefSeq"/>
        </authorList>
    </citation>
    <scope>IDENTIFICATION</scope>
    <source>
        <tissue evidence="13">Whole sample</tissue>
    </source>
</reference>
<dbReference type="GO" id="GO:0005737">
    <property type="term" value="C:cytoplasm"/>
    <property type="evidence" value="ECO:0007669"/>
    <property type="project" value="UniProtKB-SubCell"/>
</dbReference>
<dbReference type="GO" id="GO:0005634">
    <property type="term" value="C:nucleus"/>
    <property type="evidence" value="ECO:0007669"/>
    <property type="project" value="UniProtKB-SubCell"/>
</dbReference>
<keyword evidence="12" id="KW-1185">Reference proteome</keyword>
<keyword evidence="9" id="KW-0539">Nucleus</keyword>
<feature type="compositionally biased region" description="Acidic residues" evidence="10">
    <location>
        <begin position="357"/>
        <end position="370"/>
    </location>
</feature>
<dbReference type="GeneID" id="111133658"/>
<keyword evidence="7" id="KW-0963">Cytoplasm</keyword>
<evidence type="ECO:0000256" key="4">
    <source>
        <dbReference type="ARBA" id="ARBA00010218"/>
    </source>
</evidence>
<dbReference type="KEGG" id="cvn:111133658"/>
<organism evidence="12 13">
    <name type="scientific">Crassostrea virginica</name>
    <name type="common">Eastern oyster</name>
    <dbReference type="NCBI Taxonomy" id="6565"/>
    <lineage>
        <taxon>Eukaryota</taxon>
        <taxon>Metazoa</taxon>
        <taxon>Spiralia</taxon>
        <taxon>Lophotrochozoa</taxon>
        <taxon>Mollusca</taxon>
        <taxon>Bivalvia</taxon>
        <taxon>Autobranchia</taxon>
        <taxon>Pteriomorphia</taxon>
        <taxon>Ostreida</taxon>
        <taxon>Ostreoidea</taxon>
        <taxon>Ostreidae</taxon>
        <taxon>Crassostrea</taxon>
    </lineage>
</organism>
<evidence type="ECO:0000259" key="11">
    <source>
        <dbReference type="Pfam" id="PF08574"/>
    </source>
</evidence>
<feature type="domain" description="Transcription factor Iwr1" evidence="11">
    <location>
        <begin position="248"/>
        <end position="314"/>
    </location>
</feature>
<evidence type="ECO:0000256" key="5">
    <source>
        <dbReference type="ARBA" id="ARBA00017036"/>
    </source>
</evidence>
<evidence type="ECO:0000256" key="8">
    <source>
        <dbReference type="ARBA" id="ARBA00022927"/>
    </source>
</evidence>
<evidence type="ECO:0000256" key="10">
    <source>
        <dbReference type="SAM" id="MobiDB-lite"/>
    </source>
</evidence>
<dbReference type="AlphaFoldDB" id="A0A8B8ECQ0"/>
<comment type="similarity">
    <text evidence="4">Belongs to the IWR1/SLC7A6OS family.</text>
</comment>
<protein>
    <recommendedName>
        <fullName evidence="5">Probable RNA polymerase II nuclear localization protein SLC7A6OS</fullName>
    </recommendedName>
</protein>
<evidence type="ECO:0000256" key="2">
    <source>
        <dbReference type="ARBA" id="ARBA00004123"/>
    </source>
</evidence>
<sequence>MATIVRVKRKRNVEAAQSIVVSCKKAKSDVANNEANDENDCQSCLKFAGTVTSKEEVISRHIKDAIRKEKLQKEYKSHQPVVLHKNRRRQKESSKANRFKITSTFRALDLSDLDKEEKGIETNNSSLQSKEDVCEKCFKEKEKSHEPVERTAEKEINRTERGTVICKCNCGKKDVNSEKNVNTNPSESNSSVGGANAAEKVYHLYDVEDTESKLPTLESLMQEAQNASFVTCNSEQMVHERVQADEEEDYVYDLYYTNSRDFNLQLLESSLSIHPSSEHLLEYANNEEEEYEVYEDEDDENEECNWRNDYPDEDPRFFDNEDVDYIYGNGNADYQVFDYDDRGLAEWMSSGCHIGEDAEGSSSEDTEDDYPSSYEKYKKRVTKELKIDNS</sequence>
<dbReference type="PANTHER" id="PTHR31196">
    <property type="entry name" value="RNA POLYMERASE II NUCLEAR LOCALIZATION PROTEIN SLC7A6OS-RELATED"/>
    <property type="match status" value="1"/>
</dbReference>
<dbReference type="InterPro" id="IPR040218">
    <property type="entry name" value="SLC7A6OS"/>
</dbReference>
<accession>A0A8B8ECQ0</accession>
<dbReference type="InterPro" id="IPR013883">
    <property type="entry name" value="TF_Iwr1_dom"/>
</dbReference>
<proteinExistence type="inferred from homology"/>
<evidence type="ECO:0000256" key="1">
    <source>
        <dbReference type="ARBA" id="ARBA00003202"/>
    </source>
</evidence>